<evidence type="ECO:0000313" key="4">
    <source>
        <dbReference type="Proteomes" id="UP000067711"/>
    </source>
</evidence>
<reference evidence="3 4" key="1">
    <citation type="submission" date="2015-12" db="EMBL/GenBank/DDBJ databases">
        <title>Diversity of Burkholderia near neighbor genomes.</title>
        <authorList>
            <person name="Sahl J."/>
            <person name="Wagner D."/>
            <person name="Keim P."/>
        </authorList>
    </citation>
    <scope>NUCLEOTIDE SEQUENCE [LARGE SCALE GENOMIC DNA]</scope>
    <source>
        <strain evidence="3 4">BDU8</strain>
    </source>
</reference>
<evidence type="ECO:0000259" key="1">
    <source>
        <dbReference type="Pfam" id="PF01471"/>
    </source>
</evidence>
<dbReference type="SUPFAM" id="SSF47090">
    <property type="entry name" value="PGBD-like"/>
    <property type="match status" value="1"/>
</dbReference>
<dbReference type="AlphaFoldDB" id="A0A1B4G6Z0"/>
<gene>
    <name evidence="3" type="ORF">WS71_32020</name>
</gene>
<feature type="domain" description="Peptidoglycan binding-like" evidence="1">
    <location>
        <begin position="10"/>
        <end position="64"/>
    </location>
</feature>
<dbReference type="InterPro" id="IPR024408">
    <property type="entry name" value="Muramidase"/>
</dbReference>
<dbReference type="InterPro" id="IPR036365">
    <property type="entry name" value="PGBD-like_sf"/>
</dbReference>
<dbReference type="RefSeq" id="WP_066488507.1">
    <property type="nucleotide sequence ID" value="NZ_CP013389.1"/>
</dbReference>
<dbReference type="InterPro" id="IPR002477">
    <property type="entry name" value="Peptidoglycan-bd-like"/>
</dbReference>
<feature type="domain" description="N-acetylmuramidase" evidence="2">
    <location>
        <begin position="90"/>
        <end position="266"/>
    </location>
</feature>
<sequence>MNILRFNDHGAEVGLLQQRLVRAGYPVDVSHLYDEQTERAVQTLQAAAGLVVDGIAGPKTYRVLASGQRDPKHLTDADLMRAADTLGVSVACVRAVNEVESRGVGFLDDGRPKILFERHVMYQRLGVNLGVNLGMNAAVAGAKQNPSVVNPKRGGYQGGAAEYVRLDTAARIDAASAYESASWGAFQIMAYHWKRLGYADVDDFVSRMELGEAEHLDAFVRYVAADKKLLAALRGRKWAAFAEGYNGSDFAINLYDVKLDRAYTKYAGTGKAAA</sequence>
<dbReference type="Gene3D" id="1.10.101.10">
    <property type="entry name" value="PGBD-like superfamily/PGBD"/>
    <property type="match status" value="1"/>
</dbReference>
<protein>
    <submittedName>
        <fullName evidence="3">Peptidoglycan-binding protein</fullName>
    </submittedName>
</protein>
<name>A0A1B4G6Z0_9BURK</name>
<dbReference type="EMBL" id="CP013389">
    <property type="protein sequence ID" value="AOJ11669.1"/>
    <property type="molecule type" value="Genomic_DNA"/>
</dbReference>
<organism evidence="3 4">
    <name type="scientific">Burkholderia mayonis</name>
    <dbReference type="NCBI Taxonomy" id="1385591"/>
    <lineage>
        <taxon>Bacteria</taxon>
        <taxon>Pseudomonadati</taxon>
        <taxon>Pseudomonadota</taxon>
        <taxon>Betaproteobacteria</taxon>
        <taxon>Burkholderiales</taxon>
        <taxon>Burkholderiaceae</taxon>
        <taxon>Burkholderia</taxon>
        <taxon>pseudomallei group</taxon>
    </lineage>
</organism>
<dbReference type="Pfam" id="PF11860">
    <property type="entry name" value="Muramidase"/>
    <property type="match status" value="1"/>
</dbReference>
<dbReference type="Proteomes" id="UP000067711">
    <property type="component" value="Chromosome 1"/>
</dbReference>
<accession>A0A1B4G6Z0</accession>
<dbReference type="InterPro" id="IPR036366">
    <property type="entry name" value="PGBDSf"/>
</dbReference>
<evidence type="ECO:0000313" key="3">
    <source>
        <dbReference type="EMBL" id="AOJ11669.1"/>
    </source>
</evidence>
<evidence type="ECO:0000259" key="2">
    <source>
        <dbReference type="Pfam" id="PF11860"/>
    </source>
</evidence>
<proteinExistence type="predicted"/>
<dbReference type="Pfam" id="PF01471">
    <property type="entry name" value="PG_binding_1"/>
    <property type="match status" value="1"/>
</dbReference>